<evidence type="ECO:0000256" key="1">
    <source>
        <dbReference type="ARBA" id="ARBA00001478"/>
    </source>
</evidence>
<feature type="domain" description="Starch synthase catalytic" evidence="5">
    <location>
        <begin position="2"/>
        <end position="83"/>
    </location>
</feature>
<dbReference type="EC" id="2.4.1.21" evidence="2"/>
<dbReference type="Gene3D" id="3.40.50.2000">
    <property type="entry name" value="Glycogen Phosphorylase B"/>
    <property type="match status" value="2"/>
</dbReference>
<dbReference type="Proteomes" id="UP000177396">
    <property type="component" value="Unassembled WGS sequence"/>
</dbReference>
<dbReference type="Pfam" id="PF13692">
    <property type="entry name" value="Glyco_trans_1_4"/>
    <property type="match status" value="1"/>
</dbReference>
<evidence type="ECO:0000256" key="3">
    <source>
        <dbReference type="ARBA" id="ARBA00022676"/>
    </source>
</evidence>
<sequence length="346" mass="39625">MNIKAVLTIHNLAYQGYSPVEVLKKIGLDVADCQITKWEIASRRLNFLLEGIIHADLITTVSLTYSKEILSEKYGMGLEEVLKSYKSKLYGILNGIDLNYNYLMHLKHVPYPFLNFNTEDDNKIKFYSVEEGKKLNKLHLQKQTGLTQDESIPVLSFIGRFDAKQKGIDILHKMIRRFGVKSGQYQFIILGTGDPEWEERFTWLSNFYPDTVSCHFVFDPKLAQLIYAASDFILIPSKFEPCGLIQMLAMTSGTLPIAHSVGGLTDSIKNGVNGFLFREYSAKAIKETVEKAVWIWKNDRKRYIKMVKTALKSDFSWERSAEEYIKLYKKLVVGRPAVGGIPLRRD</sequence>
<comment type="catalytic activity">
    <reaction evidence="1">
        <text>[(1-&gt;4)-alpha-D-glucosyl](n) + ADP-alpha-D-glucose = [(1-&gt;4)-alpha-D-glucosyl](n+1) + ADP + H(+)</text>
        <dbReference type="Rhea" id="RHEA:18189"/>
        <dbReference type="Rhea" id="RHEA-COMP:9584"/>
        <dbReference type="Rhea" id="RHEA-COMP:9587"/>
        <dbReference type="ChEBI" id="CHEBI:15378"/>
        <dbReference type="ChEBI" id="CHEBI:15444"/>
        <dbReference type="ChEBI" id="CHEBI:57498"/>
        <dbReference type="ChEBI" id="CHEBI:456216"/>
        <dbReference type="EC" id="2.4.1.21"/>
    </reaction>
</comment>
<dbReference type="CDD" id="cd03791">
    <property type="entry name" value="GT5_Glycogen_synthase_DULL1-like"/>
    <property type="match status" value="1"/>
</dbReference>
<evidence type="ECO:0000313" key="6">
    <source>
        <dbReference type="EMBL" id="OGG00194.1"/>
    </source>
</evidence>
<dbReference type="PANTHER" id="PTHR45825">
    <property type="entry name" value="GRANULE-BOUND STARCH SYNTHASE 1, CHLOROPLASTIC/AMYLOPLASTIC"/>
    <property type="match status" value="1"/>
</dbReference>
<reference evidence="6 7" key="1">
    <citation type="journal article" date="2016" name="Nat. Commun.">
        <title>Thousands of microbial genomes shed light on interconnected biogeochemical processes in an aquifer system.</title>
        <authorList>
            <person name="Anantharaman K."/>
            <person name="Brown C.T."/>
            <person name="Hug L.A."/>
            <person name="Sharon I."/>
            <person name="Castelle C.J."/>
            <person name="Probst A.J."/>
            <person name="Thomas B.C."/>
            <person name="Singh A."/>
            <person name="Wilkins M.J."/>
            <person name="Karaoz U."/>
            <person name="Brodie E.L."/>
            <person name="Williams K.H."/>
            <person name="Hubbard S.S."/>
            <person name="Banfield J.F."/>
        </authorList>
    </citation>
    <scope>NUCLEOTIDE SEQUENCE [LARGE SCALE GENOMIC DNA]</scope>
</reference>
<evidence type="ECO:0000256" key="4">
    <source>
        <dbReference type="ARBA" id="ARBA00022679"/>
    </source>
</evidence>
<evidence type="ECO:0000256" key="2">
    <source>
        <dbReference type="ARBA" id="ARBA00012588"/>
    </source>
</evidence>
<proteinExistence type="predicted"/>
<dbReference type="GO" id="GO:0009011">
    <property type="term" value="F:alpha-1,4-glucan glucosyltransferase (ADP-glucose donor) activity"/>
    <property type="evidence" value="ECO:0007669"/>
    <property type="project" value="UniProtKB-EC"/>
</dbReference>
<organism evidence="6 7">
    <name type="scientific">Candidatus Gottesmanbacteria bacterium RBG_16_38_7b</name>
    <dbReference type="NCBI Taxonomy" id="1798372"/>
    <lineage>
        <taxon>Bacteria</taxon>
        <taxon>Candidatus Gottesmaniibacteriota</taxon>
    </lineage>
</organism>
<evidence type="ECO:0000313" key="7">
    <source>
        <dbReference type="Proteomes" id="UP000177396"/>
    </source>
</evidence>
<dbReference type="AlphaFoldDB" id="A0A1F5YJC4"/>
<keyword evidence="4" id="KW-0808">Transferase</keyword>
<gene>
    <name evidence="6" type="ORF">A2153_04480</name>
</gene>
<protein>
    <recommendedName>
        <fullName evidence="2">starch synthase</fullName>
        <ecNumber evidence="2">2.4.1.21</ecNumber>
    </recommendedName>
</protein>
<comment type="caution">
    <text evidence="6">The sequence shown here is derived from an EMBL/GenBank/DDBJ whole genome shotgun (WGS) entry which is preliminary data.</text>
</comment>
<dbReference type="InterPro" id="IPR013534">
    <property type="entry name" value="Starch_synth_cat_dom"/>
</dbReference>
<dbReference type="PANTHER" id="PTHR45825:SF11">
    <property type="entry name" value="ALPHA AMYLASE DOMAIN-CONTAINING PROTEIN"/>
    <property type="match status" value="1"/>
</dbReference>
<accession>A0A1F5YJC4</accession>
<name>A0A1F5YJC4_9BACT</name>
<evidence type="ECO:0000259" key="5">
    <source>
        <dbReference type="Pfam" id="PF08323"/>
    </source>
</evidence>
<dbReference type="EMBL" id="MFJB01000029">
    <property type="protein sequence ID" value="OGG00194.1"/>
    <property type="molecule type" value="Genomic_DNA"/>
</dbReference>
<dbReference type="Pfam" id="PF08323">
    <property type="entry name" value="Glyco_transf_5"/>
    <property type="match status" value="1"/>
</dbReference>
<dbReference type="SUPFAM" id="SSF53756">
    <property type="entry name" value="UDP-Glycosyltransferase/glycogen phosphorylase"/>
    <property type="match status" value="1"/>
</dbReference>
<keyword evidence="3" id="KW-0328">Glycosyltransferase</keyword>